<evidence type="ECO:0000313" key="3">
    <source>
        <dbReference type="Proteomes" id="UP001303115"/>
    </source>
</evidence>
<dbReference type="AlphaFoldDB" id="A0AAN6PDR5"/>
<feature type="chain" id="PRO_5042849087" evidence="1">
    <location>
        <begin position="18"/>
        <end position="113"/>
    </location>
</feature>
<gene>
    <name evidence="2" type="ORF">C8A01DRAFT_39041</name>
</gene>
<accession>A0AAN6PDR5</accession>
<dbReference type="EMBL" id="MU854478">
    <property type="protein sequence ID" value="KAK4034476.1"/>
    <property type="molecule type" value="Genomic_DNA"/>
</dbReference>
<name>A0AAN6PDR5_9PEZI</name>
<comment type="caution">
    <text evidence="2">The sequence shown here is derived from an EMBL/GenBank/DDBJ whole genome shotgun (WGS) entry which is preliminary data.</text>
</comment>
<protein>
    <submittedName>
        <fullName evidence="2">Uncharacterized protein</fullName>
    </submittedName>
</protein>
<organism evidence="2 3">
    <name type="scientific">Parachaetomium inaequale</name>
    <dbReference type="NCBI Taxonomy" id="2588326"/>
    <lineage>
        <taxon>Eukaryota</taxon>
        <taxon>Fungi</taxon>
        <taxon>Dikarya</taxon>
        <taxon>Ascomycota</taxon>
        <taxon>Pezizomycotina</taxon>
        <taxon>Sordariomycetes</taxon>
        <taxon>Sordariomycetidae</taxon>
        <taxon>Sordariales</taxon>
        <taxon>Chaetomiaceae</taxon>
        <taxon>Parachaetomium</taxon>
    </lineage>
</organism>
<reference evidence="3" key="1">
    <citation type="journal article" date="2023" name="Mol. Phylogenet. Evol.">
        <title>Genome-scale phylogeny and comparative genomics of the fungal order Sordariales.</title>
        <authorList>
            <person name="Hensen N."/>
            <person name="Bonometti L."/>
            <person name="Westerberg I."/>
            <person name="Brannstrom I.O."/>
            <person name="Guillou S."/>
            <person name="Cros-Aarteil S."/>
            <person name="Calhoun S."/>
            <person name="Haridas S."/>
            <person name="Kuo A."/>
            <person name="Mondo S."/>
            <person name="Pangilinan J."/>
            <person name="Riley R."/>
            <person name="LaButti K."/>
            <person name="Andreopoulos B."/>
            <person name="Lipzen A."/>
            <person name="Chen C."/>
            <person name="Yan M."/>
            <person name="Daum C."/>
            <person name="Ng V."/>
            <person name="Clum A."/>
            <person name="Steindorff A."/>
            <person name="Ohm R.A."/>
            <person name="Martin F."/>
            <person name="Silar P."/>
            <person name="Natvig D.O."/>
            <person name="Lalanne C."/>
            <person name="Gautier V."/>
            <person name="Ament-Velasquez S.L."/>
            <person name="Kruys A."/>
            <person name="Hutchinson M.I."/>
            <person name="Powell A.J."/>
            <person name="Barry K."/>
            <person name="Miller A.N."/>
            <person name="Grigoriev I.V."/>
            <person name="Debuchy R."/>
            <person name="Gladieux P."/>
            <person name="Hiltunen Thoren M."/>
            <person name="Johannesson H."/>
        </authorList>
    </citation>
    <scope>NUCLEOTIDE SEQUENCE [LARGE SCALE GENOMIC DNA]</scope>
    <source>
        <strain evidence="3">CBS 284.82</strain>
    </source>
</reference>
<proteinExistence type="predicted"/>
<feature type="signal peptide" evidence="1">
    <location>
        <begin position="1"/>
        <end position="17"/>
    </location>
</feature>
<evidence type="ECO:0000256" key="1">
    <source>
        <dbReference type="SAM" id="SignalP"/>
    </source>
</evidence>
<dbReference type="Proteomes" id="UP001303115">
    <property type="component" value="Unassembled WGS sequence"/>
</dbReference>
<evidence type="ECO:0000313" key="2">
    <source>
        <dbReference type="EMBL" id="KAK4034476.1"/>
    </source>
</evidence>
<keyword evidence="1" id="KW-0732">Signal</keyword>
<sequence>MKFTLPALPLLAALALAAPNTAGTTDIGELTPDVLALMQETTAQAMAGLAAAAPDVVVEKRAGLEHRYNHCSKCSSHGSMICTNCSVVRFSYLCFTQAIKCKFPSAVWFLIER</sequence>
<keyword evidence="3" id="KW-1185">Reference proteome</keyword>